<reference evidence="2 3" key="1">
    <citation type="submission" date="2011-08" db="EMBL/GenBank/DDBJ databases">
        <authorList>
            <person name="Liu Z.J."/>
            <person name="Shi F.L."/>
            <person name="Lu J.Q."/>
            <person name="Li M."/>
            <person name="Wang Z.L."/>
        </authorList>
    </citation>
    <scope>NUCLEOTIDE SEQUENCE [LARGE SCALE GENOMIC DNA]</scope>
    <source>
        <strain evidence="2 3">USNM 41457</strain>
    </source>
</reference>
<dbReference type="VEuPathDB" id="MicrosporidiaDB:EDEG_01443"/>
<reference evidence="3" key="2">
    <citation type="submission" date="2015-07" db="EMBL/GenBank/DDBJ databases">
        <title>Contrasting host-pathogen interactions and genome evolution in two generalist and specialist microsporidian pathogens of mosquitoes.</title>
        <authorList>
            <consortium name="The Broad Institute Genomics Platform"/>
            <consortium name="The Broad Institute Genome Sequencing Center for Infectious Disease"/>
            <person name="Cuomo C.A."/>
            <person name="Sanscrainte N.D."/>
            <person name="Goldberg J.M."/>
            <person name="Heiman D."/>
            <person name="Young S."/>
            <person name="Zeng Q."/>
            <person name="Becnel J.J."/>
            <person name="Birren B.W."/>
        </authorList>
    </citation>
    <scope>NUCLEOTIDE SEQUENCE [LARGE SCALE GENOMIC DNA]</scope>
    <source>
        <strain evidence="3">USNM 41457</strain>
    </source>
</reference>
<evidence type="ECO:0000313" key="3">
    <source>
        <dbReference type="Proteomes" id="UP000003163"/>
    </source>
</evidence>
<dbReference type="InParanoid" id="J9DSI4"/>
<keyword evidence="3" id="KW-1185">Reference proteome</keyword>
<evidence type="ECO:0000313" key="2">
    <source>
        <dbReference type="EMBL" id="EJW04287.1"/>
    </source>
</evidence>
<protein>
    <submittedName>
        <fullName evidence="2">Uncharacterized protein</fullName>
    </submittedName>
</protein>
<gene>
    <name evidence="2" type="ORF">EDEG_01443</name>
</gene>
<comment type="caution">
    <text evidence="2">The sequence shown here is derived from an EMBL/GenBank/DDBJ whole genome shotgun (WGS) entry which is preliminary data.</text>
</comment>
<feature type="coiled-coil region" evidence="1">
    <location>
        <begin position="1"/>
        <end position="28"/>
    </location>
</feature>
<dbReference type="EMBL" id="AFBI03000020">
    <property type="protein sequence ID" value="EJW04287.1"/>
    <property type="molecule type" value="Genomic_DNA"/>
</dbReference>
<accession>J9DSI4</accession>
<name>J9DSI4_EDHAE</name>
<sequence>MSEFFENINSLEQKVKDKKKQRVIIEEESDDKTPNKIKKRNELHEEVLKIDDELGSNFENINVPKNVKEVEELLKLVPKKYKGVIKSGIPLFLFNFLNKISGNKKTQNTLKNKIKGFLQKYPKEEEKKDEEETNQEKIDEKKEKVVVTETESARNERLNKTILKLLTKNYGKKIDDVQALLKDFKTDKEVLKIYITLCSLRIHEKGWKSYENLSKLLLDISKILRTHIDNEDALVFCDVDLKHTVEINLKNYLEYLVEVVEEKEYKNFEHLLENLFFIQPEMVAKINMFFVYFLKKESTETQNELYRLVYMLRSTEFDYQTAKNYFLKHSDLYDLNNKYAIYIVHEMGVAAYRNGDNFFAFMVLQDCYFNSNTKKAEKDLSERCLLVLTIILEETIVDEPFYDVFINNISVLESNQNLIKSTTNYKSEIFRAYFYLESFCYDECFNILKESENINDDVYFILKSRVLKNFNALTNEKVMIQ</sequence>
<organism evidence="2 3">
    <name type="scientific">Edhazardia aedis (strain USNM 41457)</name>
    <name type="common">Microsporidian parasite</name>
    <dbReference type="NCBI Taxonomy" id="1003232"/>
    <lineage>
        <taxon>Eukaryota</taxon>
        <taxon>Fungi</taxon>
        <taxon>Fungi incertae sedis</taxon>
        <taxon>Microsporidia</taxon>
        <taxon>Edhazardia</taxon>
    </lineage>
</organism>
<dbReference type="OMA" id="MHRINLY"/>
<dbReference type="HOGENOM" id="CLU_670790_0_0_1"/>
<dbReference type="Proteomes" id="UP000003163">
    <property type="component" value="Unassembled WGS sequence"/>
</dbReference>
<proteinExistence type="predicted"/>
<evidence type="ECO:0000256" key="1">
    <source>
        <dbReference type="SAM" id="Coils"/>
    </source>
</evidence>
<dbReference type="AlphaFoldDB" id="J9DSI4"/>
<keyword evidence="1" id="KW-0175">Coiled coil</keyword>